<name>A0A165B5C7_EXIGL</name>
<proteinExistence type="predicted"/>
<dbReference type="AlphaFoldDB" id="A0A165B5C7"/>
<gene>
    <name evidence="1" type="ORF">EXIGLDRAFT_447770</name>
</gene>
<organism evidence="1 2">
    <name type="scientific">Exidia glandulosa HHB12029</name>
    <dbReference type="NCBI Taxonomy" id="1314781"/>
    <lineage>
        <taxon>Eukaryota</taxon>
        <taxon>Fungi</taxon>
        <taxon>Dikarya</taxon>
        <taxon>Basidiomycota</taxon>
        <taxon>Agaricomycotina</taxon>
        <taxon>Agaricomycetes</taxon>
        <taxon>Auriculariales</taxon>
        <taxon>Exidiaceae</taxon>
        <taxon>Exidia</taxon>
    </lineage>
</organism>
<evidence type="ECO:0000313" key="1">
    <source>
        <dbReference type="EMBL" id="KZV79856.1"/>
    </source>
</evidence>
<evidence type="ECO:0000313" key="2">
    <source>
        <dbReference type="Proteomes" id="UP000077266"/>
    </source>
</evidence>
<sequence length="280" mass="30384">MRDRVWGAERQTRKPKQAKFRAAGCVRGGGRAATVTALREGQIPHTARRLMRYVLVLPPQKPNVIDGGLRMRGKKVTVMWPGSVNGHVSPEACEFQAAAVPSVTLLRVCCLRGLTSPWCAGQDSDGRFCNGTRSVCCARHGVCSRLQARGAAGAIERTMRDCTRAMEGALSSMAGLLQPHNDALGKETRALHVPQSEVFGTLCPISGVWTINSLPVPAALQFDSKLTRPSAFRSPQMSLNRAHTSQCRVMSLLGVVLRCRTKSSARTGQQATRYRQGASF</sequence>
<dbReference type="Proteomes" id="UP000077266">
    <property type="component" value="Unassembled WGS sequence"/>
</dbReference>
<dbReference type="EMBL" id="KV426552">
    <property type="protein sequence ID" value="KZV79856.1"/>
    <property type="molecule type" value="Genomic_DNA"/>
</dbReference>
<protein>
    <submittedName>
        <fullName evidence="1">Uncharacterized protein</fullName>
    </submittedName>
</protein>
<reference evidence="1 2" key="1">
    <citation type="journal article" date="2016" name="Mol. Biol. Evol.">
        <title>Comparative Genomics of Early-Diverging Mushroom-Forming Fungi Provides Insights into the Origins of Lignocellulose Decay Capabilities.</title>
        <authorList>
            <person name="Nagy L.G."/>
            <person name="Riley R."/>
            <person name="Tritt A."/>
            <person name="Adam C."/>
            <person name="Daum C."/>
            <person name="Floudas D."/>
            <person name="Sun H."/>
            <person name="Yadav J.S."/>
            <person name="Pangilinan J."/>
            <person name="Larsson K.H."/>
            <person name="Matsuura K."/>
            <person name="Barry K."/>
            <person name="Labutti K."/>
            <person name="Kuo R."/>
            <person name="Ohm R.A."/>
            <person name="Bhattacharya S.S."/>
            <person name="Shirouzu T."/>
            <person name="Yoshinaga Y."/>
            <person name="Martin F.M."/>
            <person name="Grigoriev I.V."/>
            <person name="Hibbett D.S."/>
        </authorList>
    </citation>
    <scope>NUCLEOTIDE SEQUENCE [LARGE SCALE GENOMIC DNA]</scope>
    <source>
        <strain evidence="1 2">HHB12029</strain>
    </source>
</reference>
<keyword evidence="2" id="KW-1185">Reference proteome</keyword>
<dbReference type="InParanoid" id="A0A165B5C7"/>
<accession>A0A165B5C7</accession>